<dbReference type="GO" id="GO:0005886">
    <property type="term" value="C:plasma membrane"/>
    <property type="evidence" value="ECO:0007669"/>
    <property type="project" value="UniProtKB-SubCell"/>
</dbReference>
<evidence type="ECO:0000256" key="5">
    <source>
        <dbReference type="ARBA" id="ARBA00022989"/>
    </source>
</evidence>
<feature type="domain" description="ABC transmembrane type-1" evidence="8">
    <location>
        <begin position="126"/>
        <end position="337"/>
    </location>
</feature>
<feature type="transmembrane region" description="Helical" evidence="7">
    <location>
        <begin position="162"/>
        <end position="190"/>
    </location>
</feature>
<evidence type="ECO:0000256" key="2">
    <source>
        <dbReference type="ARBA" id="ARBA00022448"/>
    </source>
</evidence>
<dbReference type="PANTHER" id="PTHR43163">
    <property type="entry name" value="DIPEPTIDE TRANSPORT SYSTEM PERMEASE PROTEIN DPPB-RELATED"/>
    <property type="match status" value="1"/>
</dbReference>
<dbReference type="PROSITE" id="PS50928">
    <property type="entry name" value="ABC_TM1"/>
    <property type="match status" value="1"/>
</dbReference>
<gene>
    <name evidence="9" type="ORF">IAA19_01640</name>
</gene>
<feature type="transmembrane region" description="Helical" evidence="7">
    <location>
        <begin position="272"/>
        <end position="298"/>
    </location>
</feature>
<evidence type="ECO:0000313" key="9">
    <source>
        <dbReference type="EMBL" id="HIZ45707.1"/>
    </source>
</evidence>
<dbReference type="InterPro" id="IPR035906">
    <property type="entry name" value="MetI-like_sf"/>
</dbReference>
<reference evidence="9" key="2">
    <citation type="submission" date="2021-04" db="EMBL/GenBank/DDBJ databases">
        <authorList>
            <person name="Gilroy R."/>
        </authorList>
    </citation>
    <scope>NUCLEOTIDE SEQUENCE</scope>
    <source>
        <strain evidence="9">ChiHjej12B11-14209</strain>
    </source>
</reference>
<keyword evidence="2 7" id="KW-0813">Transport</keyword>
<keyword evidence="4 7" id="KW-0812">Transmembrane</keyword>
<evidence type="ECO:0000256" key="6">
    <source>
        <dbReference type="ARBA" id="ARBA00023136"/>
    </source>
</evidence>
<evidence type="ECO:0000256" key="1">
    <source>
        <dbReference type="ARBA" id="ARBA00004651"/>
    </source>
</evidence>
<protein>
    <submittedName>
        <fullName evidence="9">ABC transporter permease</fullName>
    </submittedName>
</protein>
<keyword evidence="3" id="KW-1003">Cell membrane</keyword>
<keyword evidence="5 7" id="KW-1133">Transmembrane helix</keyword>
<dbReference type="Proteomes" id="UP000824062">
    <property type="component" value="Unassembled WGS sequence"/>
</dbReference>
<dbReference type="GO" id="GO:0055085">
    <property type="term" value="P:transmembrane transport"/>
    <property type="evidence" value="ECO:0007669"/>
    <property type="project" value="InterPro"/>
</dbReference>
<evidence type="ECO:0000256" key="3">
    <source>
        <dbReference type="ARBA" id="ARBA00022475"/>
    </source>
</evidence>
<comment type="caution">
    <text evidence="9">The sequence shown here is derived from an EMBL/GenBank/DDBJ whole genome shotgun (WGS) entry which is preliminary data.</text>
</comment>
<evidence type="ECO:0000259" key="8">
    <source>
        <dbReference type="PROSITE" id="PS50928"/>
    </source>
</evidence>
<organism evidence="9 10">
    <name type="scientific">Candidatus Olsenella pullistercoris</name>
    <dbReference type="NCBI Taxonomy" id="2838712"/>
    <lineage>
        <taxon>Bacteria</taxon>
        <taxon>Bacillati</taxon>
        <taxon>Actinomycetota</taxon>
        <taxon>Coriobacteriia</taxon>
        <taxon>Coriobacteriales</taxon>
        <taxon>Atopobiaceae</taxon>
        <taxon>Olsenella</taxon>
    </lineage>
</organism>
<feature type="transmembrane region" description="Helical" evidence="7">
    <location>
        <begin position="128"/>
        <end position="150"/>
    </location>
</feature>
<dbReference type="Gene3D" id="1.10.3720.10">
    <property type="entry name" value="MetI-like"/>
    <property type="match status" value="1"/>
</dbReference>
<dbReference type="CDD" id="cd06261">
    <property type="entry name" value="TM_PBP2"/>
    <property type="match status" value="1"/>
</dbReference>
<feature type="transmembrane region" description="Helical" evidence="7">
    <location>
        <begin position="318"/>
        <end position="344"/>
    </location>
</feature>
<dbReference type="InterPro" id="IPR000515">
    <property type="entry name" value="MetI-like"/>
</dbReference>
<feature type="transmembrane region" description="Helical" evidence="7">
    <location>
        <begin position="12"/>
        <end position="30"/>
    </location>
</feature>
<dbReference type="EMBL" id="DXBM01000018">
    <property type="protein sequence ID" value="HIZ45707.1"/>
    <property type="molecule type" value="Genomic_DNA"/>
</dbReference>
<dbReference type="SUPFAM" id="SSF161098">
    <property type="entry name" value="MetI-like"/>
    <property type="match status" value="1"/>
</dbReference>
<evidence type="ECO:0000256" key="4">
    <source>
        <dbReference type="ARBA" id="ARBA00022692"/>
    </source>
</evidence>
<dbReference type="AlphaFoldDB" id="A0A9D2EYE2"/>
<sequence length="357" mass="39411">MAKYIIKRVLQFIPVFLGVTLILFVLQNVVPGDPIKLIAGERQLDHQTEVTLRARHGFIETDAEGNPVYEVDESGEVVLDEEGYPQTIETPLWKRYVTYLTNLLQGDLGTSYQRGTEVTSIIFQKYPYTIQLALVAIVIEAIVGIGAGIVSAIKRYSFWDILVTLVTSLMVAMPAFWFGMLLQLFFGIFLKDVTGGALSLPISGVAGPVSTYPAWMYYIMPAITLAAVSTAYSARIMRSQLLDVMNQDYIRTARAKGLSRGAIIRKHALKNALIPVVTYIGMDFGAMLAGAILTETVFSWPGIGRETYLAISQRDWPIVMGSVTVIVVVVMVINLIVDVSYAFLDPRIRLGSSKNEG</sequence>
<feature type="transmembrane region" description="Helical" evidence="7">
    <location>
        <begin position="215"/>
        <end position="234"/>
    </location>
</feature>
<comment type="subcellular location">
    <subcellularLocation>
        <location evidence="1 7">Cell membrane</location>
        <topology evidence="1 7">Multi-pass membrane protein</topology>
    </subcellularLocation>
</comment>
<accession>A0A9D2EYE2</accession>
<dbReference type="PANTHER" id="PTHR43163:SF7">
    <property type="entry name" value="DIPEPTIDE-TRANSPORT INTEGRAL MEMBRANE PROTEIN ABC TRANSPORTER DPPB-RELATED"/>
    <property type="match status" value="1"/>
</dbReference>
<evidence type="ECO:0000313" key="10">
    <source>
        <dbReference type="Proteomes" id="UP000824062"/>
    </source>
</evidence>
<proteinExistence type="inferred from homology"/>
<comment type="similarity">
    <text evidence="7">Belongs to the binding-protein-dependent transport system permease family.</text>
</comment>
<reference evidence="9" key="1">
    <citation type="journal article" date="2021" name="PeerJ">
        <title>Extensive microbial diversity within the chicken gut microbiome revealed by metagenomics and culture.</title>
        <authorList>
            <person name="Gilroy R."/>
            <person name="Ravi A."/>
            <person name="Getino M."/>
            <person name="Pursley I."/>
            <person name="Horton D.L."/>
            <person name="Alikhan N.F."/>
            <person name="Baker D."/>
            <person name="Gharbi K."/>
            <person name="Hall N."/>
            <person name="Watson M."/>
            <person name="Adriaenssens E.M."/>
            <person name="Foster-Nyarko E."/>
            <person name="Jarju S."/>
            <person name="Secka A."/>
            <person name="Antonio M."/>
            <person name="Oren A."/>
            <person name="Chaudhuri R.R."/>
            <person name="La Ragione R."/>
            <person name="Hildebrand F."/>
            <person name="Pallen M.J."/>
        </authorList>
    </citation>
    <scope>NUCLEOTIDE SEQUENCE</scope>
    <source>
        <strain evidence="9">ChiHjej12B11-14209</strain>
    </source>
</reference>
<name>A0A9D2EYE2_9ACTN</name>
<dbReference type="Pfam" id="PF00528">
    <property type="entry name" value="BPD_transp_1"/>
    <property type="match status" value="1"/>
</dbReference>
<keyword evidence="6 7" id="KW-0472">Membrane</keyword>
<evidence type="ECO:0000256" key="7">
    <source>
        <dbReference type="RuleBase" id="RU363032"/>
    </source>
</evidence>